<sequence length="118" mass="13676">MQIIPLKNKYGLTEDDINNLSALIVDGRSLEELFEHFQDKMNIEQIFIAAGILAREMFDMSLQELSPDLIAERRRLSQDKHDEWESKRNSQQLLGMIRNFLEDLSLLELELQVAAAKS</sequence>
<organism evidence="1 2">
    <name type="scientific">Pseudomonas putida</name>
    <name type="common">Arthrobacter siderocapsulatus</name>
    <dbReference type="NCBI Taxonomy" id="303"/>
    <lineage>
        <taxon>Bacteria</taxon>
        <taxon>Pseudomonadati</taxon>
        <taxon>Pseudomonadota</taxon>
        <taxon>Gammaproteobacteria</taxon>
        <taxon>Pseudomonadales</taxon>
        <taxon>Pseudomonadaceae</taxon>
        <taxon>Pseudomonas</taxon>
    </lineage>
</organism>
<comment type="caution">
    <text evidence="1">The sequence shown here is derived from an EMBL/GenBank/DDBJ whole genome shotgun (WGS) entry which is preliminary data.</text>
</comment>
<evidence type="ECO:0000313" key="2">
    <source>
        <dbReference type="Proteomes" id="UP000637061"/>
    </source>
</evidence>
<proteinExistence type="predicted"/>
<gene>
    <name evidence="1" type="ORF">JEU22_03565</name>
</gene>
<name>A0A8I1JHS5_PSEPU</name>
<dbReference type="Proteomes" id="UP000637061">
    <property type="component" value="Unassembled WGS sequence"/>
</dbReference>
<dbReference type="EMBL" id="JAEHTE010000002">
    <property type="protein sequence ID" value="MBI6882981.1"/>
    <property type="molecule type" value="Genomic_DNA"/>
</dbReference>
<dbReference type="AlphaFoldDB" id="A0A8I1JHS5"/>
<reference evidence="1" key="1">
    <citation type="submission" date="2020-12" db="EMBL/GenBank/DDBJ databases">
        <title>Enhanced detection system for hospital associated transmission using whole genome sequencing surveillance.</title>
        <authorList>
            <person name="Harrison L.H."/>
            <person name="Van Tyne D."/>
            <person name="Marsh J.W."/>
            <person name="Griffith M.P."/>
            <person name="Snyder D.J."/>
            <person name="Cooper V.S."/>
            <person name="Mustapha M."/>
        </authorList>
    </citation>
    <scope>NUCLEOTIDE SEQUENCE</scope>
    <source>
        <strain evidence="1">PSB00042</strain>
    </source>
</reference>
<protein>
    <submittedName>
        <fullName evidence="1">Uncharacterized protein</fullName>
    </submittedName>
</protein>
<evidence type="ECO:0000313" key="1">
    <source>
        <dbReference type="EMBL" id="MBI6882981.1"/>
    </source>
</evidence>
<dbReference type="RefSeq" id="WP_198746603.1">
    <property type="nucleotide sequence ID" value="NZ_JAEHTE010000002.1"/>
</dbReference>
<accession>A0A8I1JHS5</accession>